<evidence type="ECO:0000256" key="3">
    <source>
        <dbReference type="ARBA" id="ARBA00011245"/>
    </source>
</evidence>
<dbReference type="InterPro" id="IPR014729">
    <property type="entry name" value="Rossmann-like_a/b/a_fold"/>
</dbReference>
<dbReference type="InterPro" id="IPR015803">
    <property type="entry name" value="Cys-tRNA-ligase"/>
</dbReference>
<keyword evidence="7 13" id="KW-0547">Nucleotide-binding</keyword>
<dbReference type="PANTHER" id="PTHR10890:SF3">
    <property type="entry name" value="CYSTEINE--TRNA LIGASE, CYTOPLASMIC"/>
    <property type="match status" value="1"/>
</dbReference>
<comment type="caution">
    <text evidence="15">The sequence shown here is derived from an EMBL/GenBank/DDBJ whole genome shotgun (WGS) entry which is preliminary data.</text>
</comment>
<dbReference type="InterPro" id="IPR024909">
    <property type="entry name" value="Cys-tRNA/MSH_ligase"/>
</dbReference>
<dbReference type="CDD" id="cd00672">
    <property type="entry name" value="CysRS_core"/>
    <property type="match status" value="1"/>
</dbReference>
<dbReference type="Gene3D" id="1.20.120.1910">
    <property type="entry name" value="Cysteine-tRNA ligase, C-terminal anti-codon recognition domain"/>
    <property type="match status" value="1"/>
</dbReference>
<keyword evidence="16" id="KW-1185">Reference proteome</keyword>
<proteinExistence type="inferred from homology"/>
<accession>A0AAE3AI86</accession>
<dbReference type="PANTHER" id="PTHR10890">
    <property type="entry name" value="CYSTEINYL-TRNA SYNTHETASE"/>
    <property type="match status" value="1"/>
</dbReference>
<dbReference type="GO" id="GO:0005829">
    <property type="term" value="C:cytosol"/>
    <property type="evidence" value="ECO:0007669"/>
    <property type="project" value="TreeGrafter"/>
</dbReference>
<dbReference type="NCBIfam" id="TIGR00435">
    <property type="entry name" value="cysS"/>
    <property type="match status" value="1"/>
</dbReference>
<dbReference type="HAMAP" id="MF_00041">
    <property type="entry name" value="Cys_tRNA_synth"/>
    <property type="match status" value="1"/>
</dbReference>
<feature type="domain" description="Cysteinyl-tRNA synthetase class Ia DALR" evidence="14">
    <location>
        <begin position="357"/>
        <end position="410"/>
    </location>
</feature>
<dbReference type="Proteomes" id="UP001199424">
    <property type="component" value="Unassembled WGS sequence"/>
</dbReference>
<comment type="cofactor">
    <cofactor evidence="13">
        <name>Zn(2+)</name>
        <dbReference type="ChEBI" id="CHEBI:29105"/>
    </cofactor>
    <text evidence="13">Binds 1 zinc ion per subunit.</text>
</comment>
<dbReference type="AlphaFoldDB" id="A0AAE3AI86"/>
<feature type="binding site" evidence="13">
    <location>
        <position position="251"/>
    </location>
    <ligand>
        <name>Zn(2+)</name>
        <dbReference type="ChEBI" id="CHEBI:29105"/>
    </ligand>
</feature>
<evidence type="ECO:0000256" key="1">
    <source>
        <dbReference type="ARBA" id="ARBA00004496"/>
    </source>
</evidence>
<evidence type="ECO:0000256" key="7">
    <source>
        <dbReference type="ARBA" id="ARBA00022741"/>
    </source>
</evidence>
<organism evidence="15 16">
    <name type="scientific">Hominenteromicrobium mulieris</name>
    <dbReference type="NCBI Taxonomy" id="2885357"/>
    <lineage>
        <taxon>Bacteria</taxon>
        <taxon>Bacillati</taxon>
        <taxon>Bacillota</taxon>
        <taxon>Clostridia</taxon>
        <taxon>Eubacteriales</taxon>
        <taxon>Oscillospiraceae</taxon>
        <taxon>Hominenteromicrobium</taxon>
    </lineage>
</organism>
<dbReference type="InterPro" id="IPR032678">
    <property type="entry name" value="tRNA-synt_1_cat_dom"/>
</dbReference>
<dbReference type="SUPFAM" id="SSF47323">
    <property type="entry name" value="Anticodon-binding domain of a subclass of class I aminoacyl-tRNA synthetases"/>
    <property type="match status" value="1"/>
</dbReference>
<dbReference type="SMART" id="SM00840">
    <property type="entry name" value="DALR_2"/>
    <property type="match status" value="1"/>
</dbReference>
<dbReference type="GO" id="GO:0006423">
    <property type="term" value="P:cysteinyl-tRNA aminoacylation"/>
    <property type="evidence" value="ECO:0007669"/>
    <property type="project" value="UniProtKB-UniRule"/>
</dbReference>
<feature type="binding site" evidence="13">
    <location>
        <position position="222"/>
    </location>
    <ligand>
        <name>Zn(2+)</name>
        <dbReference type="ChEBI" id="CHEBI:29105"/>
    </ligand>
</feature>
<comment type="catalytic activity">
    <reaction evidence="12 13">
        <text>tRNA(Cys) + L-cysteine + ATP = L-cysteinyl-tRNA(Cys) + AMP + diphosphate</text>
        <dbReference type="Rhea" id="RHEA:17773"/>
        <dbReference type="Rhea" id="RHEA-COMP:9661"/>
        <dbReference type="Rhea" id="RHEA-COMP:9679"/>
        <dbReference type="ChEBI" id="CHEBI:30616"/>
        <dbReference type="ChEBI" id="CHEBI:33019"/>
        <dbReference type="ChEBI" id="CHEBI:35235"/>
        <dbReference type="ChEBI" id="CHEBI:78442"/>
        <dbReference type="ChEBI" id="CHEBI:78517"/>
        <dbReference type="ChEBI" id="CHEBI:456215"/>
        <dbReference type="EC" id="6.1.1.16"/>
    </reaction>
</comment>
<dbReference type="GO" id="GO:0008270">
    <property type="term" value="F:zinc ion binding"/>
    <property type="evidence" value="ECO:0007669"/>
    <property type="project" value="UniProtKB-UniRule"/>
</dbReference>
<keyword evidence="8 13" id="KW-0862">Zinc</keyword>
<gene>
    <name evidence="13 15" type="primary">cysS</name>
    <name evidence="15" type="ORF">LKD31_08800</name>
</gene>
<comment type="subunit">
    <text evidence="3 13">Monomer.</text>
</comment>
<dbReference type="EMBL" id="JAJEQC010000008">
    <property type="protein sequence ID" value="MCC2137114.1"/>
    <property type="molecule type" value="Genomic_DNA"/>
</dbReference>
<evidence type="ECO:0000256" key="10">
    <source>
        <dbReference type="ARBA" id="ARBA00022917"/>
    </source>
</evidence>
<dbReference type="PRINTS" id="PR00983">
    <property type="entry name" value="TRNASYNTHCYS"/>
</dbReference>
<feature type="binding site" evidence="13">
    <location>
        <position position="247"/>
    </location>
    <ligand>
        <name>Zn(2+)</name>
        <dbReference type="ChEBI" id="CHEBI:29105"/>
    </ligand>
</feature>
<dbReference type="InterPro" id="IPR015273">
    <property type="entry name" value="Cys-tRNA-synt_Ia_DALR"/>
</dbReference>
<dbReference type="EC" id="6.1.1.16" evidence="13"/>
<evidence type="ECO:0000256" key="8">
    <source>
        <dbReference type="ARBA" id="ARBA00022833"/>
    </source>
</evidence>
<evidence type="ECO:0000313" key="16">
    <source>
        <dbReference type="Proteomes" id="UP001199424"/>
    </source>
</evidence>
<feature type="binding site" evidence="13">
    <location>
        <position position="27"/>
    </location>
    <ligand>
        <name>Zn(2+)</name>
        <dbReference type="ChEBI" id="CHEBI:29105"/>
    </ligand>
</feature>
<feature type="short sequence motif" description="'KMSKS' region" evidence="13">
    <location>
        <begin position="279"/>
        <end position="283"/>
    </location>
</feature>
<feature type="short sequence motif" description="'HIGH' region" evidence="13">
    <location>
        <begin position="29"/>
        <end position="39"/>
    </location>
</feature>
<evidence type="ECO:0000313" key="15">
    <source>
        <dbReference type="EMBL" id="MCC2137114.1"/>
    </source>
</evidence>
<dbReference type="SUPFAM" id="SSF52374">
    <property type="entry name" value="Nucleotidylyl transferase"/>
    <property type="match status" value="1"/>
</dbReference>
<evidence type="ECO:0000256" key="6">
    <source>
        <dbReference type="ARBA" id="ARBA00022723"/>
    </source>
</evidence>
<keyword evidence="4 13" id="KW-0963">Cytoplasm</keyword>
<keyword evidence="10 13" id="KW-0648">Protein biosynthesis</keyword>
<evidence type="ECO:0000256" key="2">
    <source>
        <dbReference type="ARBA" id="ARBA00005594"/>
    </source>
</evidence>
<protein>
    <recommendedName>
        <fullName evidence="13">Cysteine--tRNA ligase</fullName>
        <ecNumber evidence="13">6.1.1.16</ecNumber>
    </recommendedName>
    <alternativeName>
        <fullName evidence="13">Cysteinyl-tRNA synthetase</fullName>
        <shortName evidence="13">CysRS</shortName>
    </alternativeName>
</protein>
<evidence type="ECO:0000259" key="14">
    <source>
        <dbReference type="SMART" id="SM00840"/>
    </source>
</evidence>
<evidence type="ECO:0000256" key="4">
    <source>
        <dbReference type="ARBA" id="ARBA00022490"/>
    </source>
</evidence>
<dbReference type="GO" id="GO:0005524">
    <property type="term" value="F:ATP binding"/>
    <property type="evidence" value="ECO:0007669"/>
    <property type="project" value="UniProtKB-UniRule"/>
</dbReference>
<feature type="binding site" evidence="13">
    <location>
        <position position="282"/>
    </location>
    <ligand>
        <name>ATP</name>
        <dbReference type="ChEBI" id="CHEBI:30616"/>
    </ligand>
</feature>
<dbReference type="Gene3D" id="3.40.50.620">
    <property type="entry name" value="HUPs"/>
    <property type="match status" value="1"/>
</dbReference>
<evidence type="ECO:0000256" key="11">
    <source>
        <dbReference type="ARBA" id="ARBA00023146"/>
    </source>
</evidence>
<evidence type="ECO:0000256" key="12">
    <source>
        <dbReference type="ARBA" id="ARBA00047398"/>
    </source>
</evidence>
<keyword evidence="6 13" id="KW-0479">Metal-binding</keyword>
<name>A0AAE3AI86_9FIRM</name>
<keyword evidence="9 13" id="KW-0067">ATP-binding</keyword>
<dbReference type="GO" id="GO:0004817">
    <property type="term" value="F:cysteine-tRNA ligase activity"/>
    <property type="evidence" value="ECO:0007669"/>
    <property type="project" value="UniProtKB-UniRule"/>
</dbReference>
<keyword evidence="5 13" id="KW-0436">Ligase</keyword>
<reference evidence="15" key="1">
    <citation type="submission" date="2021-10" db="EMBL/GenBank/DDBJ databases">
        <title>Anaerobic single-cell dispensing facilitates the cultivation of human gut bacteria.</title>
        <authorList>
            <person name="Afrizal A."/>
        </authorList>
    </citation>
    <scope>NUCLEOTIDE SEQUENCE</scope>
    <source>
        <strain evidence="15">CLA-AA-H250</strain>
    </source>
</reference>
<keyword evidence="11 13" id="KW-0030">Aminoacyl-tRNA synthetase</keyword>
<dbReference type="InterPro" id="IPR056411">
    <property type="entry name" value="CysS_C"/>
</dbReference>
<comment type="subcellular location">
    <subcellularLocation>
        <location evidence="1 13">Cytoplasm</location>
    </subcellularLocation>
</comment>
<sequence length="479" mass="54174">MQLYNTRTQKKEEFIPHEAGKVKMYTCGPTVYHYAHIGNLRSYIMEDMLEKALRYLGYDVTRAMNITDVGHLSSDADTGEDKMLKGARREHKTVMQIAQFYTAAFFSDCEKLGIKRPEIVVPATSCIDTFIHMVEVLLEKEYAYIAGGNVYFDTSKLENYYVFGNMEEESLAVGVRDSVEEDENKRSKSDFVLWFTKSKFDDQELKWDSPWGVGYPGWHIECSGISIKYLGEYLDIHCGGIDNAFPHHTNEIAQSEAYLGHPWCKYWFHVLHLLDARGKMSKSKGDFLTVSLLEEKGYAPLVYRMFCLQSHYRKPLTFSFESLDNTATAYKKLVSRIAALKNEGEHDEAAMEPLRASFRAALENDLNTSLALTALYDVLKAKLSDADKLALIKEFDEVLSLGLLKAAKALREEQNAQKSAVPEGMTAEEAAEIEALIAKRTEARKAKDWATADAIRDALAARHIVVKDTPQGITWSVQG</sequence>
<comment type="similarity">
    <text evidence="2 13">Belongs to the class-I aminoacyl-tRNA synthetase family.</text>
</comment>
<evidence type="ECO:0000256" key="5">
    <source>
        <dbReference type="ARBA" id="ARBA00022598"/>
    </source>
</evidence>
<dbReference type="RefSeq" id="WP_308449410.1">
    <property type="nucleotide sequence ID" value="NZ_JAJEQC010000008.1"/>
</dbReference>
<dbReference type="Pfam" id="PF23493">
    <property type="entry name" value="CysS_C"/>
    <property type="match status" value="1"/>
</dbReference>
<evidence type="ECO:0000256" key="9">
    <source>
        <dbReference type="ARBA" id="ARBA00022840"/>
    </source>
</evidence>
<evidence type="ECO:0000256" key="13">
    <source>
        <dbReference type="HAMAP-Rule" id="MF_00041"/>
    </source>
</evidence>
<dbReference type="Pfam" id="PF01406">
    <property type="entry name" value="tRNA-synt_1e"/>
    <property type="match status" value="1"/>
</dbReference>
<dbReference type="InterPro" id="IPR009080">
    <property type="entry name" value="tRNAsynth_Ia_anticodon-bd"/>
</dbReference>